<proteinExistence type="predicted"/>
<name>A0A9P7BZW3_RHIOR</name>
<dbReference type="EMBL" id="JAANIT010006676">
    <property type="protein sequence ID" value="KAG1530408.1"/>
    <property type="molecule type" value="Genomic_DNA"/>
</dbReference>
<sequence>MIESTFFRNRHRWISSNPAKLSAIIDATNWPFESSRRSGSDLRQSLLGHWRQFKEKDIWDISSKEKSSIVDSLANILIEFVDADIQDLLKEQVKDAQVLDDLIVQRWTYVARFNRVIGITADFAAAHQSWLSHLWPRCVIVDEASEILESTLAPWGSSKC</sequence>
<organism evidence="1 2">
    <name type="scientific">Rhizopus oryzae</name>
    <name type="common">Mucormycosis agent</name>
    <name type="synonym">Rhizopus arrhizus var. delemar</name>
    <dbReference type="NCBI Taxonomy" id="64495"/>
    <lineage>
        <taxon>Eukaryota</taxon>
        <taxon>Fungi</taxon>
        <taxon>Fungi incertae sedis</taxon>
        <taxon>Mucoromycota</taxon>
        <taxon>Mucoromycotina</taxon>
        <taxon>Mucoromycetes</taxon>
        <taxon>Mucorales</taxon>
        <taxon>Mucorineae</taxon>
        <taxon>Rhizopodaceae</taxon>
        <taxon>Rhizopus</taxon>
    </lineage>
</organism>
<accession>A0A9P7BZW3</accession>
<dbReference type="AlphaFoldDB" id="A0A9P7BZW3"/>
<evidence type="ECO:0000313" key="2">
    <source>
        <dbReference type="Proteomes" id="UP000717996"/>
    </source>
</evidence>
<gene>
    <name evidence="1" type="ORF">G6F51_013848</name>
</gene>
<protein>
    <submittedName>
        <fullName evidence="1">Uncharacterized protein</fullName>
    </submittedName>
</protein>
<comment type="caution">
    <text evidence="1">The sequence shown here is derived from an EMBL/GenBank/DDBJ whole genome shotgun (WGS) entry which is preliminary data.</text>
</comment>
<reference evidence="1" key="1">
    <citation type="journal article" date="2020" name="Microb. Genom.">
        <title>Genetic diversity of clinical and environmental Mucorales isolates obtained from an investigation of mucormycosis cases among solid organ transplant recipients.</title>
        <authorList>
            <person name="Nguyen M.H."/>
            <person name="Kaul D."/>
            <person name="Muto C."/>
            <person name="Cheng S.J."/>
            <person name="Richter R.A."/>
            <person name="Bruno V.M."/>
            <person name="Liu G."/>
            <person name="Beyhan S."/>
            <person name="Sundermann A.J."/>
            <person name="Mounaud S."/>
            <person name="Pasculle A.W."/>
            <person name="Nierman W.C."/>
            <person name="Driscoll E."/>
            <person name="Cumbie R."/>
            <person name="Clancy C.J."/>
            <person name="Dupont C.L."/>
        </authorList>
    </citation>
    <scope>NUCLEOTIDE SEQUENCE</scope>
    <source>
        <strain evidence="1">GL16</strain>
    </source>
</reference>
<dbReference type="Proteomes" id="UP000717996">
    <property type="component" value="Unassembled WGS sequence"/>
</dbReference>
<evidence type="ECO:0000313" key="1">
    <source>
        <dbReference type="EMBL" id="KAG1530408.1"/>
    </source>
</evidence>